<name>A0ABT2LTK7_9HYPH</name>
<dbReference type="EC" id="2.4.-.-" evidence="2"/>
<dbReference type="GO" id="GO:0016757">
    <property type="term" value="F:glycosyltransferase activity"/>
    <property type="evidence" value="ECO:0007669"/>
    <property type="project" value="UniProtKB-KW"/>
</dbReference>
<proteinExistence type="predicted"/>
<evidence type="ECO:0000313" key="2">
    <source>
        <dbReference type="EMBL" id="MCT7376948.1"/>
    </source>
</evidence>
<evidence type="ECO:0000259" key="1">
    <source>
        <dbReference type="Pfam" id="PF13439"/>
    </source>
</evidence>
<dbReference type="Proteomes" id="UP001320831">
    <property type="component" value="Unassembled WGS sequence"/>
</dbReference>
<feature type="domain" description="Glycosyltransferase subfamily 4-like N-terminal" evidence="1">
    <location>
        <begin position="13"/>
        <end position="176"/>
    </location>
</feature>
<dbReference type="Gene3D" id="3.40.50.2000">
    <property type="entry name" value="Glycogen Phosphorylase B"/>
    <property type="match status" value="2"/>
</dbReference>
<protein>
    <submittedName>
        <fullName evidence="2">Glycosyltransferase</fullName>
        <ecNumber evidence="2">2.4.-.-</ecNumber>
    </submittedName>
</protein>
<dbReference type="InterPro" id="IPR028098">
    <property type="entry name" value="Glyco_trans_4-like_N"/>
</dbReference>
<dbReference type="SUPFAM" id="SSF53756">
    <property type="entry name" value="UDP-Glycosyltransferase/glycogen phosphorylase"/>
    <property type="match status" value="1"/>
</dbReference>
<gene>
    <name evidence="2" type="ORF">N5A92_18130</name>
</gene>
<dbReference type="Pfam" id="PF13692">
    <property type="entry name" value="Glyco_trans_1_4"/>
    <property type="match status" value="1"/>
</dbReference>
<dbReference type="EMBL" id="JAOCZP010000005">
    <property type="protein sequence ID" value="MCT7376948.1"/>
    <property type="molecule type" value="Genomic_DNA"/>
</dbReference>
<evidence type="ECO:0000313" key="3">
    <source>
        <dbReference type="Proteomes" id="UP001320831"/>
    </source>
</evidence>
<comment type="caution">
    <text evidence="2">The sequence shown here is derived from an EMBL/GenBank/DDBJ whole genome shotgun (WGS) entry which is preliminary data.</text>
</comment>
<accession>A0ABT2LTK7</accession>
<reference evidence="2 3" key="1">
    <citation type="submission" date="2022-09" db="EMBL/GenBank/DDBJ databases">
        <title>Chelativorans salina sp. nov., a novel slightly halophilic bacterium isolated from a saline lake sediment enrichment.</title>
        <authorList>
            <person name="Gao L."/>
            <person name="Fang B.-Z."/>
            <person name="Li W.-J."/>
        </authorList>
    </citation>
    <scope>NUCLEOTIDE SEQUENCE [LARGE SCALE GENOMIC DNA]</scope>
    <source>
        <strain evidence="2 3">EGI FJ00035</strain>
    </source>
</reference>
<dbReference type="RefSeq" id="WP_260905200.1">
    <property type="nucleotide sequence ID" value="NZ_JAOCZP010000005.1"/>
</dbReference>
<dbReference type="PANTHER" id="PTHR12526">
    <property type="entry name" value="GLYCOSYLTRANSFERASE"/>
    <property type="match status" value="1"/>
</dbReference>
<keyword evidence="2" id="KW-0808">Transferase</keyword>
<sequence>MRQVLHTITGLNVGGAESMLTRFVAQIDDAGYPSTVLSLLSPGALATQLPCKTQSNLLTLAMQRAMPGPGNLLALQRLVRQNKPNLIHGWMYHGNLAALIGSVASFIFAPVIWSVHHTVADIAQEEPRTRRLLRYSAVLSHHAAAICYCSNAAAYQHERLGFDPRRSVVIPNGIDCHIFCPTYERRVRLRSMLAIPPKRRIIGHFARYHPMKDQLSLVRAVSIISRNGYDVQLVVVGGGHQDGPVREAASKLGIDDRVTTLGIRHDIAELLPGLDVFALSSAWGEAFSVAAGEAMASGVPVVATDVGDSNWLVGPTGMVVPPSDPNALAAALAEVLGLSREDREALGDAARERIVSNFSLEIYVNRYLALYEQVLKGGYRANRNIA</sequence>
<keyword evidence="3" id="KW-1185">Reference proteome</keyword>
<keyword evidence="2" id="KW-0328">Glycosyltransferase</keyword>
<organism evidence="2 3">
    <name type="scientific">Chelativorans salis</name>
    <dbReference type="NCBI Taxonomy" id="2978478"/>
    <lineage>
        <taxon>Bacteria</taxon>
        <taxon>Pseudomonadati</taxon>
        <taxon>Pseudomonadota</taxon>
        <taxon>Alphaproteobacteria</taxon>
        <taxon>Hyphomicrobiales</taxon>
        <taxon>Phyllobacteriaceae</taxon>
        <taxon>Chelativorans</taxon>
    </lineage>
</organism>
<dbReference type="PANTHER" id="PTHR12526:SF634">
    <property type="entry name" value="BLL3361 PROTEIN"/>
    <property type="match status" value="1"/>
</dbReference>
<dbReference type="Pfam" id="PF13439">
    <property type="entry name" value="Glyco_transf_4"/>
    <property type="match status" value="1"/>
</dbReference>